<evidence type="ECO:0000313" key="4">
    <source>
        <dbReference type="Proteomes" id="UP001353858"/>
    </source>
</evidence>
<evidence type="ECO:0000259" key="2">
    <source>
        <dbReference type="Pfam" id="PF14949"/>
    </source>
</evidence>
<dbReference type="PANTHER" id="PTHR46536:SF3">
    <property type="entry name" value="ARF7 EFFECTOR PROTEIN C-TERMINAL DOMAIN-CONTAINING PROTEIN"/>
    <property type="match status" value="1"/>
</dbReference>
<protein>
    <recommendedName>
        <fullName evidence="2">ARF7 effector protein C-terminal domain-containing protein</fullName>
    </recommendedName>
</protein>
<keyword evidence="4" id="KW-1185">Reference proteome</keyword>
<dbReference type="InterPro" id="IPR029264">
    <property type="entry name" value="ARF7EP_C"/>
</dbReference>
<name>A0AAN7QAP9_9COLE</name>
<proteinExistence type="predicted"/>
<evidence type="ECO:0000313" key="3">
    <source>
        <dbReference type="EMBL" id="KAK4885590.1"/>
    </source>
</evidence>
<dbReference type="EMBL" id="JARPUR010000001">
    <property type="protein sequence ID" value="KAK4885590.1"/>
    <property type="molecule type" value="Genomic_DNA"/>
</dbReference>
<comment type="caution">
    <text evidence="3">The sequence shown here is derived from an EMBL/GenBank/DDBJ whole genome shotgun (WGS) entry which is preliminary data.</text>
</comment>
<feature type="region of interest" description="Disordered" evidence="1">
    <location>
        <begin position="20"/>
        <end position="41"/>
    </location>
</feature>
<sequence>MSSRDSDSLSQQTYNLRIVDPDIVDLDSDEESPQPVSEKRIAKKSTGIPEIRMPIVTPVTRRQVALANSNKSLEQDKFLENFDPECSARERRKLTRKVNAVSQARRVPGALYDENGVHIVTGMDLCDCLQTQCSGCHFPCPKCKSQKCGPECRCNRKYVYDQIEYHGCDLIVKNPLTNK</sequence>
<feature type="domain" description="ARF7 effector protein C-terminal" evidence="2">
    <location>
        <begin position="74"/>
        <end position="165"/>
    </location>
</feature>
<organism evidence="3 4">
    <name type="scientific">Aquatica leii</name>
    <dbReference type="NCBI Taxonomy" id="1421715"/>
    <lineage>
        <taxon>Eukaryota</taxon>
        <taxon>Metazoa</taxon>
        <taxon>Ecdysozoa</taxon>
        <taxon>Arthropoda</taxon>
        <taxon>Hexapoda</taxon>
        <taxon>Insecta</taxon>
        <taxon>Pterygota</taxon>
        <taxon>Neoptera</taxon>
        <taxon>Endopterygota</taxon>
        <taxon>Coleoptera</taxon>
        <taxon>Polyphaga</taxon>
        <taxon>Elateriformia</taxon>
        <taxon>Elateroidea</taxon>
        <taxon>Lampyridae</taxon>
        <taxon>Luciolinae</taxon>
        <taxon>Aquatica</taxon>
    </lineage>
</organism>
<feature type="compositionally biased region" description="Acidic residues" evidence="1">
    <location>
        <begin position="22"/>
        <end position="32"/>
    </location>
</feature>
<gene>
    <name evidence="3" type="ORF">RN001_001861</name>
</gene>
<dbReference type="Pfam" id="PF14949">
    <property type="entry name" value="ARF7EP_C"/>
    <property type="match status" value="1"/>
</dbReference>
<reference evidence="4" key="1">
    <citation type="submission" date="2023-01" db="EMBL/GenBank/DDBJ databases">
        <title>Key to firefly adult light organ development and bioluminescence: homeobox transcription factors regulate luciferase expression and transportation to peroxisome.</title>
        <authorList>
            <person name="Fu X."/>
        </authorList>
    </citation>
    <scope>NUCLEOTIDE SEQUENCE [LARGE SCALE GENOMIC DNA]</scope>
</reference>
<dbReference type="AlphaFoldDB" id="A0AAN7QAP9"/>
<dbReference type="PANTHER" id="PTHR46536">
    <property type="entry name" value="ARL14 EFFECTOR PROTEIN"/>
    <property type="match status" value="1"/>
</dbReference>
<evidence type="ECO:0000256" key="1">
    <source>
        <dbReference type="SAM" id="MobiDB-lite"/>
    </source>
</evidence>
<dbReference type="Proteomes" id="UP001353858">
    <property type="component" value="Unassembled WGS sequence"/>
</dbReference>
<accession>A0AAN7QAP9</accession>